<sequence>MTLLDLRALLKIMEHSDEVTDDTEVVITDGVDKLQIIDAYVEDGEFVFFT</sequence>
<name>A0A6S6SW07_9BACT</name>
<dbReference type="AlphaFoldDB" id="A0A6S6SW07"/>
<proteinExistence type="predicted"/>
<organism evidence="1">
    <name type="scientific">uncultured Sulfurovum sp</name>
    <dbReference type="NCBI Taxonomy" id="269237"/>
    <lineage>
        <taxon>Bacteria</taxon>
        <taxon>Pseudomonadati</taxon>
        <taxon>Campylobacterota</taxon>
        <taxon>Epsilonproteobacteria</taxon>
        <taxon>Campylobacterales</taxon>
        <taxon>Sulfurovaceae</taxon>
        <taxon>Sulfurovum</taxon>
        <taxon>environmental samples</taxon>
    </lineage>
</organism>
<reference evidence="1" key="1">
    <citation type="submission" date="2020-01" db="EMBL/GenBank/DDBJ databases">
        <authorList>
            <person name="Meier V. D."/>
            <person name="Meier V D."/>
        </authorList>
    </citation>
    <scope>NUCLEOTIDE SEQUENCE</scope>
    <source>
        <strain evidence="1">HLG_WM_MAG_01</strain>
    </source>
</reference>
<accession>A0A6S6SW07</accession>
<protein>
    <submittedName>
        <fullName evidence="1">Uncharacterized protein</fullName>
    </submittedName>
</protein>
<dbReference type="EMBL" id="CACVAS010000047">
    <property type="protein sequence ID" value="CAA6807178.1"/>
    <property type="molecule type" value="Genomic_DNA"/>
</dbReference>
<gene>
    <name evidence="1" type="ORF">HELGO_WM3269</name>
</gene>
<evidence type="ECO:0000313" key="1">
    <source>
        <dbReference type="EMBL" id="CAA6807178.1"/>
    </source>
</evidence>